<dbReference type="RefSeq" id="WP_233730305.1">
    <property type="nucleotide sequence ID" value="NZ_JAJVCN010000003.1"/>
</dbReference>
<comment type="caution">
    <text evidence="1">The sequence shown here is derived from an EMBL/GenBank/DDBJ whole genome shotgun (WGS) entry which is preliminary data.</text>
</comment>
<protein>
    <recommendedName>
        <fullName evidence="3">Beta/Gamma crystallin</fullName>
    </recommendedName>
</protein>
<evidence type="ECO:0008006" key="3">
    <source>
        <dbReference type="Google" id="ProtNLM"/>
    </source>
</evidence>
<dbReference type="EMBL" id="JAJVCN010000003">
    <property type="protein sequence ID" value="MCE7008847.1"/>
    <property type="molecule type" value="Genomic_DNA"/>
</dbReference>
<dbReference type="Proteomes" id="UP001521150">
    <property type="component" value="Unassembled WGS sequence"/>
</dbReference>
<proteinExistence type="predicted"/>
<evidence type="ECO:0000313" key="2">
    <source>
        <dbReference type="Proteomes" id="UP001521150"/>
    </source>
</evidence>
<evidence type="ECO:0000313" key="1">
    <source>
        <dbReference type="EMBL" id="MCE7008847.1"/>
    </source>
</evidence>
<name>A0ABS8ZSP8_9PSEU</name>
<reference evidence="1 2" key="1">
    <citation type="submission" date="2021-12" db="EMBL/GenBank/DDBJ databases">
        <title>Genome sequence of Kibdelosporangium philippinense ATCC 49844.</title>
        <authorList>
            <person name="Fedorov E.A."/>
            <person name="Omeragic M."/>
            <person name="Shalygina K.F."/>
            <person name="Maclea K.S."/>
        </authorList>
    </citation>
    <scope>NUCLEOTIDE SEQUENCE [LARGE SCALE GENOMIC DNA]</scope>
    <source>
        <strain evidence="1 2">ATCC 49844</strain>
    </source>
</reference>
<sequence length="136" mass="15106">MNLTRFLEDEVLLIRRTISAFAVAILSLGGLTAMSGQAFAGTNGQQLTVCTPNKDITSLIFIGKNEKGKDVQTGHLGMQADPDNPNYQNCASATKWWWVGLVQVNFYNNKGYVDVRDVNVPKAQPEGDWIKRSFRI</sequence>
<keyword evidence="2" id="KW-1185">Reference proteome</keyword>
<accession>A0ABS8ZSP8</accession>
<gene>
    <name evidence="1" type="ORF">LWC34_39460</name>
</gene>
<organism evidence="1 2">
    <name type="scientific">Kibdelosporangium philippinense</name>
    <dbReference type="NCBI Taxonomy" id="211113"/>
    <lineage>
        <taxon>Bacteria</taxon>
        <taxon>Bacillati</taxon>
        <taxon>Actinomycetota</taxon>
        <taxon>Actinomycetes</taxon>
        <taxon>Pseudonocardiales</taxon>
        <taxon>Pseudonocardiaceae</taxon>
        <taxon>Kibdelosporangium</taxon>
    </lineage>
</organism>